<evidence type="ECO:0000313" key="2">
    <source>
        <dbReference type="Proteomes" id="UP000284178"/>
    </source>
</evidence>
<accession>A0A412FZG8</accession>
<comment type="caution">
    <text evidence="1">The sequence shown here is derived from an EMBL/GenBank/DDBJ whole genome shotgun (WGS) entry which is preliminary data.</text>
</comment>
<keyword evidence="2" id="KW-1185">Reference proteome</keyword>
<dbReference type="AlphaFoldDB" id="A0A412FZG8"/>
<sequence length="174" mass="20027">MKEISFVFSLKGNIKSQKISLCGHLEALIGNYYLSQAGNPKAAWYGIHYDASINVDQDCVKPTDENLIGYVYRDDRVAFVLNPFLDQFITDTKGYPICYLGVNSLDDDSLECRNAMNYSSSILPARWIDDDFLNDDQLPFDFESFEYIDEGLPYLNPKHFSVSHFVKYCRLDKE</sequence>
<organism evidence="1 2">
    <name type="scientific">Holdemania filiformis</name>
    <dbReference type="NCBI Taxonomy" id="61171"/>
    <lineage>
        <taxon>Bacteria</taxon>
        <taxon>Bacillati</taxon>
        <taxon>Bacillota</taxon>
        <taxon>Erysipelotrichia</taxon>
        <taxon>Erysipelotrichales</taxon>
        <taxon>Erysipelotrichaceae</taxon>
        <taxon>Holdemania</taxon>
    </lineage>
</organism>
<evidence type="ECO:0000313" key="1">
    <source>
        <dbReference type="EMBL" id="RGR73571.1"/>
    </source>
</evidence>
<proteinExistence type="predicted"/>
<dbReference type="RefSeq" id="WP_117895124.1">
    <property type="nucleotide sequence ID" value="NZ_CABJCV010000011.1"/>
</dbReference>
<dbReference type="GeneID" id="83015753"/>
<reference evidence="1 2" key="1">
    <citation type="submission" date="2018-08" db="EMBL/GenBank/DDBJ databases">
        <title>A genome reference for cultivated species of the human gut microbiota.</title>
        <authorList>
            <person name="Zou Y."/>
            <person name="Xue W."/>
            <person name="Luo G."/>
        </authorList>
    </citation>
    <scope>NUCLEOTIDE SEQUENCE [LARGE SCALE GENOMIC DNA]</scope>
    <source>
        <strain evidence="1 2">AF24-29</strain>
    </source>
</reference>
<name>A0A412FZG8_9FIRM</name>
<dbReference type="EMBL" id="QRUP01000011">
    <property type="protein sequence ID" value="RGR73571.1"/>
    <property type="molecule type" value="Genomic_DNA"/>
</dbReference>
<gene>
    <name evidence="1" type="ORF">DWY25_10115</name>
</gene>
<dbReference type="Proteomes" id="UP000284178">
    <property type="component" value="Unassembled WGS sequence"/>
</dbReference>
<protein>
    <submittedName>
        <fullName evidence="1">Transposase</fullName>
    </submittedName>
</protein>